<dbReference type="PANTHER" id="PTHR42815:SF2">
    <property type="entry name" value="FAD-BINDING, PUTATIVE (AFU_ORTHOLOGUE AFUA_6G07600)-RELATED"/>
    <property type="match status" value="1"/>
</dbReference>
<dbReference type="InterPro" id="IPR012349">
    <property type="entry name" value="Split_barrel_FMN-bd"/>
</dbReference>
<dbReference type="InterPro" id="IPR011576">
    <property type="entry name" value="Pyridox_Oxase_N"/>
</dbReference>
<dbReference type="Gene3D" id="2.30.110.10">
    <property type="entry name" value="Electron Transport, Fmn-binding Protein, Chain A"/>
    <property type="match status" value="1"/>
</dbReference>
<accession>A0A2T0XP76</accession>
<feature type="domain" description="Pyridoxamine 5'-phosphate oxidase N-terminal" evidence="1">
    <location>
        <begin position="29"/>
        <end position="149"/>
    </location>
</feature>
<keyword evidence="3" id="KW-1185">Reference proteome</keyword>
<dbReference type="OrthoDB" id="9796486at2"/>
<dbReference type="Pfam" id="PF01243">
    <property type="entry name" value="PNPOx_N"/>
    <property type="match status" value="1"/>
</dbReference>
<name>A0A2T0XP76_9BURK</name>
<protein>
    <recommendedName>
        <fullName evidence="1">Pyridoxamine 5'-phosphate oxidase N-terminal domain-containing protein</fullName>
    </recommendedName>
</protein>
<dbReference type="AlphaFoldDB" id="A0A2T0XP76"/>
<evidence type="ECO:0000313" key="3">
    <source>
        <dbReference type="Proteomes" id="UP000238308"/>
    </source>
</evidence>
<dbReference type="NCBIfam" id="TIGR04025">
    <property type="entry name" value="PPOX_FMN_DR2398"/>
    <property type="match status" value="1"/>
</dbReference>
<proteinExistence type="predicted"/>
<organism evidence="2 3">
    <name type="scientific">Jezberella montanilacus</name>
    <dbReference type="NCBI Taxonomy" id="323426"/>
    <lineage>
        <taxon>Bacteria</taxon>
        <taxon>Pseudomonadati</taxon>
        <taxon>Pseudomonadota</taxon>
        <taxon>Betaproteobacteria</taxon>
        <taxon>Burkholderiales</taxon>
        <taxon>Alcaligenaceae</taxon>
        <taxon>Jezberella</taxon>
    </lineage>
</organism>
<dbReference type="PANTHER" id="PTHR42815">
    <property type="entry name" value="FAD-BINDING, PUTATIVE (AFU_ORTHOLOGUE AFUA_6G07600)-RELATED"/>
    <property type="match status" value="1"/>
</dbReference>
<dbReference type="RefSeq" id="WP_106226190.1">
    <property type="nucleotide sequence ID" value="NZ_PVTV01000003.1"/>
</dbReference>
<sequence length="201" mass="22626">MKIESFEQLRQVYPAAKERAIKKQLASLDEYARQYLSLSPFFVLATTNAVYQTDASPRGGVPGFVQVIDSQTLLIPDSSGNNRLDSLQNIVETGRIAMLFMIPGFDETLRINGRALISNDDALLARFSGLERAPRAVIQVQIEDVYLHCPKAFMRSQLWTAEALANRSVMPTMNEMIYKQTNSTGPMETQEQMLARYQAEL</sequence>
<dbReference type="EMBL" id="PVTV01000003">
    <property type="protein sequence ID" value="PRZ00758.1"/>
    <property type="molecule type" value="Genomic_DNA"/>
</dbReference>
<reference evidence="2 3" key="1">
    <citation type="submission" date="2018-03" db="EMBL/GenBank/DDBJ databases">
        <title>Genomic Encyclopedia of Type Strains, Phase III (KMG-III): the genomes of soil and plant-associated and newly described type strains.</title>
        <authorList>
            <person name="Whitman W."/>
        </authorList>
    </citation>
    <scope>NUCLEOTIDE SEQUENCE [LARGE SCALE GENOMIC DNA]</scope>
    <source>
        <strain evidence="2 3">MWH-P2sevCIIIb</strain>
    </source>
</reference>
<comment type="caution">
    <text evidence="2">The sequence shown here is derived from an EMBL/GenBank/DDBJ whole genome shotgun (WGS) entry which is preliminary data.</text>
</comment>
<evidence type="ECO:0000259" key="1">
    <source>
        <dbReference type="Pfam" id="PF01243"/>
    </source>
</evidence>
<gene>
    <name evidence="2" type="ORF">BCM14_0229</name>
</gene>
<dbReference type="Proteomes" id="UP000238308">
    <property type="component" value="Unassembled WGS sequence"/>
</dbReference>
<dbReference type="SUPFAM" id="SSF50475">
    <property type="entry name" value="FMN-binding split barrel"/>
    <property type="match status" value="1"/>
</dbReference>
<evidence type="ECO:0000313" key="2">
    <source>
        <dbReference type="EMBL" id="PRZ00758.1"/>
    </source>
</evidence>
<dbReference type="InterPro" id="IPR024029">
    <property type="entry name" value="Pyridox_Oxase_FMN-dep"/>
</dbReference>